<reference evidence="4 5" key="1">
    <citation type="submission" date="2016-02" db="EMBL/GenBank/DDBJ databases">
        <title>Ulvibacter sp. LPB0005, isolated from Thais luteostoma.</title>
        <authorList>
            <person name="Shin S.-K."/>
            <person name="Yi H."/>
        </authorList>
    </citation>
    <scope>NUCLEOTIDE SEQUENCE [LARGE SCALE GENOMIC DNA]</scope>
    <source>
        <strain evidence="4 5">LPB0005</strain>
    </source>
</reference>
<dbReference type="AlphaFoldDB" id="A0A167EMP0"/>
<dbReference type="STRING" id="1763537.ULVI_14525"/>
<evidence type="ECO:0008006" key="6">
    <source>
        <dbReference type="Google" id="ProtNLM"/>
    </source>
</evidence>
<dbReference type="GO" id="GO:0051082">
    <property type="term" value="F:unfolded protein binding"/>
    <property type="evidence" value="ECO:0007669"/>
    <property type="project" value="InterPro"/>
</dbReference>
<dbReference type="InterPro" id="IPR024930">
    <property type="entry name" value="Skp_dom_sf"/>
</dbReference>
<protein>
    <recommendedName>
        <fullName evidence="6">Outer membrane chaperone Skp</fullName>
    </recommendedName>
</protein>
<organism evidence="4 5">
    <name type="scientific">Cochleicola gelatinilyticus</name>
    <dbReference type="NCBI Taxonomy" id="1763537"/>
    <lineage>
        <taxon>Bacteria</taxon>
        <taxon>Pseudomonadati</taxon>
        <taxon>Bacteroidota</taxon>
        <taxon>Flavobacteriia</taxon>
        <taxon>Flavobacteriales</taxon>
        <taxon>Flavobacteriaceae</taxon>
        <taxon>Cochleicola</taxon>
    </lineage>
</organism>
<sequence length="168" mass="18908">MKFLHIAFLTLCISGFAQTKVGTADIDFILSQMPDLTKAQEQVTAYGKRLDTDLDAKLAEYQSLIDAYKAGETTFTEDIKKQKQTELMTMDNDIAKFRQNGTQLIGLKREEVLRPLYAKIGVALETVAKAEAYTQVLQTGNSLIYTDQNYDLTDLILKELGIEVKNEE</sequence>
<accession>A0A167EMP0</accession>
<dbReference type="Gene3D" id="3.30.910.20">
    <property type="entry name" value="Skp domain"/>
    <property type="match status" value="1"/>
</dbReference>
<comment type="caution">
    <text evidence="4">The sequence shown here is derived from an EMBL/GenBank/DDBJ whole genome shotgun (WGS) entry which is preliminary data.</text>
</comment>
<dbReference type="GO" id="GO:0005829">
    <property type="term" value="C:cytosol"/>
    <property type="evidence" value="ECO:0007669"/>
    <property type="project" value="TreeGrafter"/>
</dbReference>
<dbReference type="GO" id="GO:0050821">
    <property type="term" value="P:protein stabilization"/>
    <property type="evidence" value="ECO:0007669"/>
    <property type="project" value="TreeGrafter"/>
</dbReference>
<dbReference type="InterPro" id="IPR005632">
    <property type="entry name" value="Chaperone_Skp"/>
</dbReference>
<evidence type="ECO:0000256" key="3">
    <source>
        <dbReference type="SAM" id="SignalP"/>
    </source>
</evidence>
<dbReference type="RefSeq" id="WP_068593533.1">
    <property type="nucleotide sequence ID" value="NZ_LRXL01000053.1"/>
</dbReference>
<keyword evidence="2 3" id="KW-0732">Signal</keyword>
<evidence type="ECO:0000313" key="5">
    <source>
        <dbReference type="Proteomes" id="UP000077013"/>
    </source>
</evidence>
<proteinExistence type="inferred from homology"/>
<gene>
    <name evidence="4" type="ORF">ULVI_14525</name>
</gene>
<dbReference type="SUPFAM" id="SSF111384">
    <property type="entry name" value="OmpH-like"/>
    <property type="match status" value="1"/>
</dbReference>
<evidence type="ECO:0000313" key="4">
    <source>
        <dbReference type="EMBL" id="OAB75690.1"/>
    </source>
</evidence>
<name>A0A167EMP0_9FLAO</name>
<comment type="similarity">
    <text evidence="1">Belongs to the Skp family.</text>
</comment>
<dbReference type="Proteomes" id="UP000077013">
    <property type="component" value="Unassembled WGS sequence"/>
</dbReference>
<keyword evidence="5" id="KW-1185">Reference proteome</keyword>
<dbReference type="PANTHER" id="PTHR35089">
    <property type="entry name" value="CHAPERONE PROTEIN SKP"/>
    <property type="match status" value="1"/>
</dbReference>
<dbReference type="SMART" id="SM00935">
    <property type="entry name" value="OmpH"/>
    <property type="match status" value="1"/>
</dbReference>
<dbReference type="EMBL" id="LRXL01000053">
    <property type="protein sequence ID" value="OAB75690.1"/>
    <property type="molecule type" value="Genomic_DNA"/>
</dbReference>
<feature type="chain" id="PRO_5007885881" description="Outer membrane chaperone Skp" evidence="3">
    <location>
        <begin position="20"/>
        <end position="168"/>
    </location>
</feature>
<evidence type="ECO:0000256" key="1">
    <source>
        <dbReference type="ARBA" id="ARBA00009091"/>
    </source>
</evidence>
<dbReference type="PANTHER" id="PTHR35089:SF1">
    <property type="entry name" value="CHAPERONE PROTEIN SKP"/>
    <property type="match status" value="1"/>
</dbReference>
<feature type="signal peptide" evidence="3">
    <location>
        <begin position="1"/>
        <end position="19"/>
    </location>
</feature>
<evidence type="ECO:0000256" key="2">
    <source>
        <dbReference type="ARBA" id="ARBA00022729"/>
    </source>
</evidence>
<dbReference type="Pfam" id="PF03938">
    <property type="entry name" value="OmpH"/>
    <property type="match status" value="1"/>
</dbReference>